<name>A0A9D3AJQ7_9FIRM</name>
<dbReference type="EMBL" id="DYXE01000080">
    <property type="protein sequence ID" value="HJH50464.1"/>
    <property type="molecule type" value="Genomic_DNA"/>
</dbReference>
<evidence type="ECO:0000313" key="3">
    <source>
        <dbReference type="Proteomes" id="UP000813420"/>
    </source>
</evidence>
<accession>A0A9D3AJQ7</accession>
<organism evidence="2 3">
    <name type="scientific">Merdimonas faecis</name>
    <dbReference type="NCBI Taxonomy" id="1653435"/>
    <lineage>
        <taxon>Bacteria</taxon>
        <taxon>Bacillati</taxon>
        <taxon>Bacillota</taxon>
        <taxon>Clostridia</taxon>
        <taxon>Lachnospirales</taxon>
        <taxon>Lachnospiraceae</taxon>
        <taxon>Merdimonas</taxon>
    </lineage>
</organism>
<gene>
    <name evidence="2" type="ORF">K8V39_09390</name>
</gene>
<protein>
    <submittedName>
        <fullName evidence="2">Uncharacterized protein</fullName>
    </submittedName>
</protein>
<comment type="caution">
    <text evidence="2">The sequence shown here is derived from an EMBL/GenBank/DDBJ whole genome shotgun (WGS) entry which is preliminary data.</text>
</comment>
<feature type="region of interest" description="Disordered" evidence="1">
    <location>
        <begin position="43"/>
        <end position="62"/>
    </location>
</feature>
<dbReference type="RefSeq" id="WP_176730987.1">
    <property type="nucleotide sequence ID" value="NZ_CABMJS010000035.1"/>
</dbReference>
<proteinExistence type="predicted"/>
<sequence length="74" mass="8469">MGEPILRIKTEDEVMLVEQKYWERFLKTGKIVDYLSYKNLTAGQGTAGRHKGETDIESDYGNRNGADCGTDWRI</sequence>
<dbReference type="AlphaFoldDB" id="A0A9D3AJQ7"/>
<dbReference type="Proteomes" id="UP000813420">
    <property type="component" value="Unassembled WGS sequence"/>
</dbReference>
<reference evidence="2" key="2">
    <citation type="submission" date="2021-09" db="EMBL/GenBank/DDBJ databases">
        <authorList>
            <person name="Gilroy R."/>
        </authorList>
    </citation>
    <scope>NUCLEOTIDE SEQUENCE</scope>
    <source>
        <strain evidence="2">USAMLcec4-12693</strain>
    </source>
</reference>
<evidence type="ECO:0000313" key="2">
    <source>
        <dbReference type="EMBL" id="HJH50464.1"/>
    </source>
</evidence>
<reference evidence="2" key="1">
    <citation type="journal article" date="2021" name="PeerJ">
        <title>Extensive microbial diversity within the chicken gut microbiome revealed by metagenomics and culture.</title>
        <authorList>
            <person name="Gilroy R."/>
            <person name="Ravi A."/>
            <person name="Getino M."/>
            <person name="Pursley I."/>
            <person name="Horton D.L."/>
            <person name="Alikhan N.F."/>
            <person name="Baker D."/>
            <person name="Gharbi K."/>
            <person name="Hall N."/>
            <person name="Watson M."/>
            <person name="Adriaenssens E.M."/>
            <person name="Foster-Nyarko E."/>
            <person name="Jarju S."/>
            <person name="Secka A."/>
            <person name="Antonio M."/>
            <person name="Oren A."/>
            <person name="Chaudhuri R.R."/>
            <person name="La Ragione R."/>
            <person name="Hildebrand F."/>
            <person name="Pallen M.J."/>
        </authorList>
    </citation>
    <scope>NUCLEOTIDE SEQUENCE</scope>
    <source>
        <strain evidence="2">USAMLcec4-12693</strain>
    </source>
</reference>
<evidence type="ECO:0000256" key="1">
    <source>
        <dbReference type="SAM" id="MobiDB-lite"/>
    </source>
</evidence>